<reference evidence="1 2" key="1">
    <citation type="submission" date="2019-04" db="EMBL/GenBank/DDBJ databases">
        <title>Corynebacterium endometrii sp. nov., isolated from the uterus of a cow with endometritis.</title>
        <authorList>
            <person name="Ballas P."/>
            <person name="Ruckert C."/>
            <person name="Wagener K."/>
            <person name="Drillich M."/>
            <person name="Kaempfer P."/>
            <person name="Busse H.-J."/>
            <person name="Ehling-Schulz M."/>
        </authorList>
    </citation>
    <scope>NUCLEOTIDE SEQUENCE [LARGE SCALE GENOMIC DNA]</scope>
    <source>
        <strain evidence="1 2">LMM-1653</strain>
    </source>
</reference>
<dbReference type="EMBL" id="CP039247">
    <property type="protein sequence ID" value="QCB29119.1"/>
    <property type="molecule type" value="Genomic_DNA"/>
</dbReference>
<evidence type="ECO:0000313" key="1">
    <source>
        <dbReference type="EMBL" id="QCB29119.1"/>
    </source>
</evidence>
<accession>A0A4P7QHJ5</accession>
<dbReference type="KEGG" id="cee:CENDO_09275"/>
<dbReference type="AlphaFoldDB" id="A0A4P7QHJ5"/>
<name>A0A4P7QHJ5_9CORY</name>
<sequence>MNFTTTLSLPFYLGKTVEENCALLDDFFFNEKNFGTDLEGFLTLTGTDGRENTWKIVSIVEDGKCVTARVDFDQDNVTFLGVPIGLDNSLSVTETAVALQSSGQRVIAQTHDLVLPEHFITIEPRNSICYWDRTYWTQEEFLKETVQPPRHAAL</sequence>
<proteinExistence type="predicted"/>
<dbReference type="Proteomes" id="UP000296352">
    <property type="component" value="Chromosome"/>
</dbReference>
<organism evidence="1 2">
    <name type="scientific">Corynebacterium endometrii</name>
    <dbReference type="NCBI Taxonomy" id="2488819"/>
    <lineage>
        <taxon>Bacteria</taxon>
        <taxon>Bacillati</taxon>
        <taxon>Actinomycetota</taxon>
        <taxon>Actinomycetes</taxon>
        <taxon>Mycobacteriales</taxon>
        <taxon>Corynebacteriaceae</taxon>
        <taxon>Corynebacterium</taxon>
    </lineage>
</organism>
<gene>
    <name evidence="1" type="ORF">CENDO_09275</name>
</gene>
<evidence type="ECO:0000313" key="2">
    <source>
        <dbReference type="Proteomes" id="UP000296352"/>
    </source>
</evidence>
<protein>
    <submittedName>
        <fullName evidence="1">Uncharacterized protein</fullName>
    </submittedName>
</protein>
<keyword evidence="2" id="KW-1185">Reference proteome</keyword>